<organism evidence="1 2">
    <name type="scientific">Hymenobacter jeollabukensis</name>
    <dbReference type="NCBI Taxonomy" id="2025313"/>
    <lineage>
        <taxon>Bacteria</taxon>
        <taxon>Pseudomonadati</taxon>
        <taxon>Bacteroidota</taxon>
        <taxon>Cytophagia</taxon>
        <taxon>Cytophagales</taxon>
        <taxon>Hymenobacteraceae</taxon>
        <taxon>Hymenobacter</taxon>
    </lineage>
</organism>
<name>A0A5R8WMA3_9BACT</name>
<evidence type="ECO:0000313" key="2">
    <source>
        <dbReference type="Proteomes" id="UP000305517"/>
    </source>
</evidence>
<protein>
    <submittedName>
        <fullName evidence="1">Uncharacterized protein</fullName>
    </submittedName>
</protein>
<sequence>MHAPLSPSFSLASPRGHSLDPPEVLALFLELHRRSQHRIYLLYVMRESGILADGAGAEIYLVDDKKFEVVEQLAHDECRCTFILKDKMNWPYRMELLKKGSWRVESFQEQCVGCFGEGTDGGHDWGCGVCGGSGWGVL</sequence>
<comment type="caution">
    <text evidence="1">The sequence shown here is derived from an EMBL/GenBank/DDBJ whole genome shotgun (WGS) entry which is preliminary data.</text>
</comment>
<proteinExistence type="predicted"/>
<dbReference type="AlphaFoldDB" id="A0A5R8WMA3"/>
<dbReference type="OrthoDB" id="1494673at2"/>
<dbReference type="Proteomes" id="UP000305517">
    <property type="component" value="Unassembled WGS sequence"/>
</dbReference>
<accession>A0A5R8WMA3</accession>
<dbReference type="EMBL" id="VAJM01000009">
    <property type="protein sequence ID" value="TLM90512.1"/>
    <property type="molecule type" value="Genomic_DNA"/>
</dbReference>
<reference evidence="1 2" key="1">
    <citation type="submission" date="2019-05" db="EMBL/GenBank/DDBJ databases">
        <title>Hymenobacter edaphi sp. nov., isolated from abandoned arsenic-contaminated farmland soil.</title>
        <authorList>
            <person name="Nie L."/>
        </authorList>
    </citation>
    <scope>NUCLEOTIDE SEQUENCE [LARGE SCALE GENOMIC DNA]</scope>
    <source>
        <strain evidence="1 2">1-3-3-8</strain>
    </source>
</reference>
<dbReference type="RefSeq" id="WP_138079779.1">
    <property type="nucleotide sequence ID" value="NZ_VAJM01000009.1"/>
</dbReference>
<gene>
    <name evidence="1" type="ORF">FDY95_17505</name>
</gene>
<evidence type="ECO:0000313" key="1">
    <source>
        <dbReference type="EMBL" id="TLM90512.1"/>
    </source>
</evidence>
<keyword evidence="2" id="KW-1185">Reference proteome</keyword>